<dbReference type="VEuPathDB" id="ToxoDB:CSUI_006729"/>
<name>A0A2C6KTH6_9APIC</name>
<dbReference type="GeneID" id="94430093"/>
<comment type="caution">
    <text evidence="1">The sequence shown here is derived from an EMBL/GenBank/DDBJ whole genome shotgun (WGS) entry which is preliminary data.</text>
</comment>
<keyword evidence="2" id="KW-1185">Reference proteome</keyword>
<reference evidence="1 2" key="1">
    <citation type="journal article" date="2017" name="Int. J. Parasitol.">
        <title>The genome of the protozoan parasite Cystoisospora suis and a reverse vaccinology approach to identify vaccine candidates.</title>
        <authorList>
            <person name="Palmieri N."/>
            <person name="Shrestha A."/>
            <person name="Ruttkowski B."/>
            <person name="Beck T."/>
            <person name="Vogl C."/>
            <person name="Tomley F."/>
            <person name="Blake D.P."/>
            <person name="Joachim A."/>
        </authorList>
    </citation>
    <scope>NUCLEOTIDE SEQUENCE [LARGE SCALE GENOMIC DNA]</scope>
    <source>
        <strain evidence="1 2">Wien I</strain>
    </source>
</reference>
<accession>A0A2C6KTH6</accession>
<dbReference type="Proteomes" id="UP000221165">
    <property type="component" value="Unassembled WGS sequence"/>
</dbReference>
<sequence length="103" mass="11151">DEPSCFGTTVEGYSPAEPQNDGGCGLALRCGGGRGLALRCGGSVAIVVPLRLCRDVIWCTRKKNRFVFLLTRLMNDRYSPRPLLYVAVAHLAGVLAEALNTER</sequence>
<evidence type="ECO:0000313" key="2">
    <source>
        <dbReference type="Proteomes" id="UP000221165"/>
    </source>
</evidence>
<feature type="non-terminal residue" evidence="1">
    <location>
        <position position="1"/>
    </location>
</feature>
<dbReference type="AlphaFoldDB" id="A0A2C6KTH6"/>
<dbReference type="EMBL" id="MIGC01003436">
    <property type="protein sequence ID" value="PHJ19446.1"/>
    <property type="molecule type" value="Genomic_DNA"/>
</dbReference>
<proteinExistence type="predicted"/>
<gene>
    <name evidence="1" type="ORF">CSUI_006729</name>
</gene>
<dbReference type="RefSeq" id="XP_067921146.1">
    <property type="nucleotide sequence ID" value="XM_068066882.1"/>
</dbReference>
<protein>
    <submittedName>
        <fullName evidence="1">Uncharacterized protein</fullName>
    </submittedName>
</protein>
<evidence type="ECO:0000313" key="1">
    <source>
        <dbReference type="EMBL" id="PHJ19446.1"/>
    </source>
</evidence>
<organism evidence="1 2">
    <name type="scientific">Cystoisospora suis</name>
    <dbReference type="NCBI Taxonomy" id="483139"/>
    <lineage>
        <taxon>Eukaryota</taxon>
        <taxon>Sar</taxon>
        <taxon>Alveolata</taxon>
        <taxon>Apicomplexa</taxon>
        <taxon>Conoidasida</taxon>
        <taxon>Coccidia</taxon>
        <taxon>Eucoccidiorida</taxon>
        <taxon>Eimeriorina</taxon>
        <taxon>Sarcocystidae</taxon>
        <taxon>Cystoisospora</taxon>
    </lineage>
</organism>